<keyword evidence="7" id="KW-1185">Reference proteome</keyword>
<dbReference type="Pfam" id="PF00440">
    <property type="entry name" value="TetR_N"/>
    <property type="match status" value="1"/>
</dbReference>
<dbReference type="SUPFAM" id="SSF48498">
    <property type="entry name" value="Tetracyclin repressor-like, C-terminal domain"/>
    <property type="match status" value="1"/>
</dbReference>
<evidence type="ECO:0000313" key="7">
    <source>
        <dbReference type="Proteomes" id="UP001290861"/>
    </source>
</evidence>
<proteinExistence type="predicted"/>
<keyword evidence="2 4" id="KW-0238">DNA-binding</keyword>
<dbReference type="Gene3D" id="1.10.357.10">
    <property type="entry name" value="Tetracycline Repressor, domain 2"/>
    <property type="match status" value="1"/>
</dbReference>
<gene>
    <name evidence="6" type="ORF">P9H32_12680</name>
</gene>
<dbReference type="InterPro" id="IPR036271">
    <property type="entry name" value="Tet_transcr_reg_TetR-rel_C_sf"/>
</dbReference>
<feature type="domain" description="HTH tetR-type" evidence="5">
    <location>
        <begin position="5"/>
        <end position="65"/>
    </location>
</feature>
<feature type="DNA-binding region" description="H-T-H motif" evidence="4">
    <location>
        <begin position="28"/>
        <end position="47"/>
    </location>
</feature>
<name>A0ABU5MZ63_9BACT</name>
<dbReference type="InterPro" id="IPR023772">
    <property type="entry name" value="DNA-bd_HTH_TetR-type_CS"/>
</dbReference>
<dbReference type="PROSITE" id="PS01081">
    <property type="entry name" value="HTH_TETR_1"/>
    <property type="match status" value="1"/>
</dbReference>
<organism evidence="6 7">
    <name type="scientific">Pontiella agarivorans</name>
    <dbReference type="NCBI Taxonomy" id="3038953"/>
    <lineage>
        <taxon>Bacteria</taxon>
        <taxon>Pseudomonadati</taxon>
        <taxon>Kiritimatiellota</taxon>
        <taxon>Kiritimatiellia</taxon>
        <taxon>Kiritimatiellales</taxon>
        <taxon>Pontiellaceae</taxon>
        <taxon>Pontiella</taxon>
    </lineage>
</organism>
<reference evidence="6 7" key="1">
    <citation type="journal article" date="2024" name="Appl. Environ. Microbiol.">
        <title>Pontiella agarivorans sp. nov., a novel marine anaerobic bacterium capable of degrading macroalgal polysaccharides and fixing nitrogen.</title>
        <authorList>
            <person name="Liu N."/>
            <person name="Kivenson V."/>
            <person name="Peng X."/>
            <person name="Cui Z."/>
            <person name="Lankiewicz T.S."/>
            <person name="Gosselin K.M."/>
            <person name="English C.J."/>
            <person name="Blair E.M."/>
            <person name="O'Malley M.A."/>
            <person name="Valentine D.L."/>
        </authorList>
    </citation>
    <scope>NUCLEOTIDE SEQUENCE [LARGE SCALE GENOMIC DNA]</scope>
    <source>
        <strain evidence="6 7">NLcol2</strain>
    </source>
</reference>
<dbReference type="InterPro" id="IPR009057">
    <property type="entry name" value="Homeodomain-like_sf"/>
</dbReference>
<comment type="caution">
    <text evidence="6">The sequence shown here is derived from an EMBL/GenBank/DDBJ whole genome shotgun (WGS) entry which is preliminary data.</text>
</comment>
<evidence type="ECO:0000259" key="5">
    <source>
        <dbReference type="PROSITE" id="PS50977"/>
    </source>
</evidence>
<evidence type="ECO:0000256" key="4">
    <source>
        <dbReference type="PROSITE-ProRule" id="PRU00335"/>
    </source>
</evidence>
<evidence type="ECO:0000256" key="1">
    <source>
        <dbReference type="ARBA" id="ARBA00023015"/>
    </source>
</evidence>
<dbReference type="PANTHER" id="PTHR47506:SF8">
    <property type="entry name" value="REPRESSOR OF PUTATIVE XENOBIOTIC REDUCTASE TETR FAMILY-RELATED"/>
    <property type="match status" value="1"/>
</dbReference>
<evidence type="ECO:0000256" key="2">
    <source>
        <dbReference type="ARBA" id="ARBA00023125"/>
    </source>
</evidence>
<dbReference type="InterPro" id="IPR001647">
    <property type="entry name" value="HTH_TetR"/>
</dbReference>
<dbReference type="RefSeq" id="WP_322609262.1">
    <property type="nucleotide sequence ID" value="NZ_JARVCO010000010.1"/>
</dbReference>
<keyword evidence="1" id="KW-0805">Transcription regulation</keyword>
<dbReference type="Gene3D" id="1.10.10.60">
    <property type="entry name" value="Homeodomain-like"/>
    <property type="match status" value="1"/>
</dbReference>
<dbReference type="Proteomes" id="UP001290861">
    <property type="component" value="Unassembled WGS sequence"/>
</dbReference>
<protein>
    <submittedName>
        <fullName evidence="6">TetR/AcrR family transcriptional regulator</fullName>
    </submittedName>
</protein>
<dbReference type="EMBL" id="JARVCO010000010">
    <property type="protein sequence ID" value="MDZ8119480.1"/>
    <property type="molecule type" value="Genomic_DNA"/>
</dbReference>
<sequence>MAKAQFDRNEVIENAIRLFWQHGYSASSMQQVVKTTGLQPGSIYLAFKNKEGLYREALDTYAANSKKRIRTALEGPDGMLKGICTVLESMIEQSTQEDYNSCFLIKTQLELAAEGNSLHELASEKLDEIEALFRSYLEQEFDTETARKRAASIMVHIFGLRVYGYKAEAAERMRESLRQGLPWLPWNHTSRQA</sequence>
<dbReference type="PROSITE" id="PS50977">
    <property type="entry name" value="HTH_TETR_2"/>
    <property type="match status" value="1"/>
</dbReference>
<dbReference type="SUPFAM" id="SSF46689">
    <property type="entry name" value="Homeodomain-like"/>
    <property type="match status" value="1"/>
</dbReference>
<evidence type="ECO:0000313" key="6">
    <source>
        <dbReference type="EMBL" id="MDZ8119480.1"/>
    </source>
</evidence>
<accession>A0ABU5MZ63</accession>
<evidence type="ECO:0000256" key="3">
    <source>
        <dbReference type="ARBA" id="ARBA00023163"/>
    </source>
</evidence>
<keyword evidence="3" id="KW-0804">Transcription</keyword>
<dbReference type="PRINTS" id="PR00455">
    <property type="entry name" value="HTHTETR"/>
</dbReference>
<dbReference type="PANTHER" id="PTHR47506">
    <property type="entry name" value="TRANSCRIPTIONAL REGULATORY PROTEIN"/>
    <property type="match status" value="1"/>
</dbReference>